<dbReference type="Proteomes" id="UP000030764">
    <property type="component" value="Unassembled WGS sequence"/>
</dbReference>
<name>A0A085NKK9_9BILA</name>
<gene>
    <name evidence="2" type="ORF">M513_08961</name>
    <name evidence="3" type="ORF">M514_08961</name>
</gene>
<protein>
    <recommendedName>
        <fullName evidence="5">Cystatin domain-containing protein</fullName>
    </recommendedName>
</protein>
<dbReference type="Proteomes" id="UP000030758">
    <property type="component" value="Unassembled WGS sequence"/>
</dbReference>
<evidence type="ECO:0000313" key="2">
    <source>
        <dbReference type="EMBL" id="KFD50122.1"/>
    </source>
</evidence>
<evidence type="ECO:0000313" key="3">
    <source>
        <dbReference type="EMBL" id="KFD70005.1"/>
    </source>
</evidence>
<feature type="signal peptide" evidence="1">
    <location>
        <begin position="1"/>
        <end position="20"/>
    </location>
</feature>
<organism evidence="3">
    <name type="scientific">Trichuris suis</name>
    <name type="common">pig whipworm</name>
    <dbReference type="NCBI Taxonomy" id="68888"/>
    <lineage>
        <taxon>Eukaryota</taxon>
        <taxon>Metazoa</taxon>
        <taxon>Ecdysozoa</taxon>
        <taxon>Nematoda</taxon>
        <taxon>Enoplea</taxon>
        <taxon>Dorylaimia</taxon>
        <taxon>Trichinellida</taxon>
        <taxon>Trichuridae</taxon>
        <taxon>Trichuris</taxon>
    </lineage>
</organism>
<reference evidence="3 4" key="1">
    <citation type="journal article" date="2014" name="Nat. Genet.">
        <title>Genome and transcriptome of the porcine whipworm Trichuris suis.</title>
        <authorList>
            <person name="Jex A.R."/>
            <person name="Nejsum P."/>
            <person name="Schwarz E.M."/>
            <person name="Hu L."/>
            <person name="Young N.D."/>
            <person name="Hall R.S."/>
            <person name="Korhonen P.K."/>
            <person name="Liao S."/>
            <person name="Thamsborg S."/>
            <person name="Xia J."/>
            <person name="Xu P."/>
            <person name="Wang S."/>
            <person name="Scheerlinck J.P."/>
            <person name="Hofmann A."/>
            <person name="Sternberg P.W."/>
            <person name="Wang J."/>
            <person name="Gasser R.B."/>
        </authorList>
    </citation>
    <scope>NUCLEOTIDE SEQUENCE [LARGE SCALE GENOMIC DNA]</scope>
    <source>
        <strain evidence="3">DCEP-RM93F</strain>
        <strain evidence="2">DCEP-RM93M</strain>
    </source>
</reference>
<sequence length="198" mass="22639">MKAESAISLLLLMLAITSHCRLTMKRPPLLSEIKRKLLKKNGWNKYPNCHSNHSKDALPMMTDEFFDSSESMQVQIEDGENFKLAAHALRDHNVMTKQLFIMRVTELLSTLDLPNNATRKLHIQAQPTICTSDQVEMKLSQIYTNSCITIPICYRCDFLVKVAEVKLMNGTCDRVKIYKKKGKSKKISSSIMTTRSQQ</sequence>
<accession>A0A085NKK9</accession>
<evidence type="ECO:0000256" key="1">
    <source>
        <dbReference type="SAM" id="SignalP"/>
    </source>
</evidence>
<feature type="chain" id="PRO_5007379574" description="Cystatin domain-containing protein" evidence="1">
    <location>
        <begin position="21"/>
        <end position="198"/>
    </location>
</feature>
<evidence type="ECO:0008006" key="5">
    <source>
        <dbReference type="Google" id="ProtNLM"/>
    </source>
</evidence>
<proteinExistence type="predicted"/>
<keyword evidence="1" id="KW-0732">Signal</keyword>
<evidence type="ECO:0000313" key="4">
    <source>
        <dbReference type="Proteomes" id="UP000030764"/>
    </source>
</evidence>
<keyword evidence="4" id="KW-1185">Reference proteome</keyword>
<dbReference type="EMBL" id="KL363258">
    <property type="protein sequence ID" value="KFD50122.1"/>
    <property type="molecule type" value="Genomic_DNA"/>
</dbReference>
<dbReference type="EMBL" id="KL367491">
    <property type="protein sequence ID" value="KFD70005.1"/>
    <property type="molecule type" value="Genomic_DNA"/>
</dbReference>
<dbReference type="AlphaFoldDB" id="A0A085NKK9"/>